<organism evidence="2 3">
    <name type="scientific">Granulosicoccus antarcticus IMCC3135</name>
    <dbReference type="NCBI Taxonomy" id="1192854"/>
    <lineage>
        <taxon>Bacteria</taxon>
        <taxon>Pseudomonadati</taxon>
        <taxon>Pseudomonadota</taxon>
        <taxon>Gammaproteobacteria</taxon>
        <taxon>Chromatiales</taxon>
        <taxon>Granulosicoccaceae</taxon>
        <taxon>Granulosicoccus</taxon>
    </lineage>
</organism>
<accession>A0A2Z2NRG4</accession>
<dbReference type="KEGG" id="gai:IMCC3135_12565"/>
<dbReference type="Proteomes" id="UP000250079">
    <property type="component" value="Chromosome"/>
</dbReference>
<name>A0A2Z2NRG4_9GAMM</name>
<dbReference type="RefSeq" id="WP_088917903.1">
    <property type="nucleotide sequence ID" value="NZ_CP018632.1"/>
</dbReference>
<proteinExistence type="predicted"/>
<dbReference type="Pfam" id="PF13508">
    <property type="entry name" value="Acetyltransf_7"/>
    <property type="match status" value="1"/>
</dbReference>
<reference evidence="2 3" key="1">
    <citation type="submission" date="2016-12" db="EMBL/GenBank/DDBJ databases">
        <authorList>
            <person name="Song W.-J."/>
            <person name="Kurnit D.M."/>
        </authorList>
    </citation>
    <scope>NUCLEOTIDE SEQUENCE [LARGE SCALE GENOMIC DNA]</scope>
    <source>
        <strain evidence="2 3">IMCC3135</strain>
    </source>
</reference>
<keyword evidence="3" id="KW-1185">Reference proteome</keyword>
<dbReference type="InterPro" id="IPR000182">
    <property type="entry name" value="GNAT_dom"/>
</dbReference>
<protein>
    <recommendedName>
        <fullName evidence="1">N-acetyltransferase domain-containing protein</fullName>
    </recommendedName>
</protein>
<dbReference type="InterPro" id="IPR016181">
    <property type="entry name" value="Acyl_CoA_acyltransferase"/>
</dbReference>
<dbReference type="Gene3D" id="3.40.630.30">
    <property type="match status" value="1"/>
</dbReference>
<dbReference type="SUPFAM" id="SSF55729">
    <property type="entry name" value="Acyl-CoA N-acyltransferases (Nat)"/>
    <property type="match status" value="1"/>
</dbReference>
<dbReference type="AlphaFoldDB" id="A0A2Z2NRG4"/>
<evidence type="ECO:0000259" key="1">
    <source>
        <dbReference type="PROSITE" id="PS51186"/>
    </source>
</evidence>
<evidence type="ECO:0000313" key="2">
    <source>
        <dbReference type="EMBL" id="ASJ72601.1"/>
    </source>
</evidence>
<sequence length="165" mass="18426">MSRLHVSSETLTGSLSVSQIVWPEDKDVLQGLHASWIEQYAEYLGPDTAELLVGRLLDSGKLYPEKEVPVLGAYKGETLVGVASLRSLQGLSLITMLEVMQPFRHQGVGRALVSALDKRAERLLAHVSIHRPAVRIFYQQLGFKLLERMQVDHDGHLLEFDVLAK</sequence>
<dbReference type="PROSITE" id="PS51186">
    <property type="entry name" value="GNAT"/>
    <property type="match status" value="1"/>
</dbReference>
<dbReference type="GO" id="GO:0016747">
    <property type="term" value="F:acyltransferase activity, transferring groups other than amino-acyl groups"/>
    <property type="evidence" value="ECO:0007669"/>
    <property type="project" value="InterPro"/>
</dbReference>
<gene>
    <name evidence="2" type="ORF">IMCC3135_12565</name>
</gene>
<dbReference type="CDD" id="cd04301">
    <property type="entry name" value="NAT_SF"/>
    <property type="match status" value="1"/>
</dbReference>
<dbReference type="OrthoDB" id="572496at2"/>
<feature type="domain" description="N-acetyltransferase" evidence="1">
    <location>
        <begin position="23"/>
        <end position="164"/>
    </location>
</feature>
<evidence type="ECO:0000313" key="3">
    <source>
        <dbReference type="Proteomes" id="UP000250079"/>
    </source>
</evidence>
<dbReference type="EMBL" id="CP018632">
    <property type="protein sequence ID" value="ASJ72601.1"/>
    <property type="molecule type" value="Genomic_DNA"/>
</dbReference>